<feature type="repeat" description="LDL-receptor class B" evidence="15">
    <location>
        <begin position="1374"/>
        <end position="1416"/>
    </location>
</feature>
<feature type="repeat" description="LDL-receptor class B" evidence="15">
    <location>
        <begin position="494"/>
        <end position="536"/>
    </location>
</feature>
<feature type="repeat" description="LDL-receptor class B" evidence="15">
    <location>
        <begin position="1156"/>
        <end position="1199"/>
    </location>
</feature>
<feature type="disulfide bond" evidence="14">
    <location>
        <begin position="309"/>
        <end position="324"/>
    </location>
</feature>
<dbReference type="FunFam" id="2.120.10.30:FF:000008">
    <property type="entry name" value="Low-density lipoprotein receptor-related protein 4"/>
    <property type="match status" value="4"/>
</dbReference>
<dbReference type="STRING" id="283909.R7UJB4"/>
<feature type="repeat" description="LDL-receptor class B" evidence="15">
    <location>
        <begin position="801"/>
        <end position="843"/>
    </location>
</feature>
<organism evidence="19">
    <name type="scientific">Capitella teleta</name>
    <name type="common">Polychaete worm</name>
    <dbReference type="NCBI Taxonomy" id="283909"/>
    <lineage>
        <taxon>Eukaryota</taxon>
        <taxon>Metazoa</taxon>
        <taxon>Spiralia</taxon>
        <taxon>Lophotrochozoa</taxon>
        <taxon>Annelida</taxon>
        <taxon>Polychaeta</taxon>
        <taxon>Sedentaria</taxon>
        <taxon>Scolecida</taxon>
        <taxon>Capitellidae</taxon>
        <taxon>Capitella</taxon>
    </lineage>
</organism>
<feature type="repeat" description="LDL-receptor class B" evidence="15">
    <location>
        <begin position="758"/>
        <end position="800"/>
    </location>
</feature>
<feature type="disulfide bond" evidence="14">
    <location>
        <begin position="137"/>
        <end position="155"/>
    </location>
</feature>
<dbReference type="Proteomes" id="UP000014760">
    <property type="component" value="Unassembled WGS sequence"/>
</dbReference>
<keyword evidence="7" id="KW-0677">Repeat</keyword>
<dbReference type="PANTHER" id="PTHR22722:SF15">
    <property type="entry name" value="LOW-DENSITY LIPOPROTEIN RECEPTOR-RELATED"/>
    <property type="match status" value="1"/>
</dbReference>
<gene>
    <name evidence="19" type="ORF">CAPTEDRAFT_220131</name>
</gene>
<evidence type="ECO:0000256" key="7">
    <source>
        <dbReference type="ARBA" id="ARBA00022737"/>
    </source>
</evidence>
<feature type="disulfide bond" evidence="14">
    <location>
        <begin position="258"/>
        <end position="276"/>
    </location>
</feature>
<dbReference type="Gene3D" id="2.120.10.30">
    <property type="entry name" value="TolB, C-terminal domain"/>
    <property type="match status" value="4"/>
</dbReference>
<dbReference type="InterPro" id="IPR023415">
    <property type="entry name" value="LDLR_class-A_CS"/>
</dbReference>
<dbReference type="OrthoDB" id="72419at2759"/>
<dbReference type="SUPFAM" id="SSF57196">
    <property type="entry name" value="EGF/Laminin"/>
    <property type="match status" value="3"/>
</dbReference>
<evidence type="ECO:0000313" key="21">
    <source>
        <dbReference type="Proteomes" id="UP000014760"/>
    </source>
</evidence>
<feature type="repeat" description="LDL-receptor class B" evidence="15">
    <location>
        <begin position="1070"/>
        <end position="1112"/>
    </location>
</feature>
<reference evidence="21" key="1">
    <citation type="submission" date="2012-12" db="EMBL/GenBank/DDBJ databases">
        <authorList>
            <person name="Hellsten U."/>
            <person name="Grimwood J."/>
            <person name="Chapman J.A."/>
            <person name="Shapiro H."/>
            <person name="Aerts A."/>
            <person name="Otillar R.P."/>
            <person name="Terry A.Y."/>
            <person name="Boore J.L."/>
            <person name="Simakov O."/>
            <person name="Marletaz F."/>
            <person name="Cho S.-J."/>
            <person name="Edsinger-Gonzales E."/>
            <person name="Havlak P."/>
            <person name="Kuo D.-H."/>
            <person name="Larsson T."/>
            <person name="Lv J."/>
            <person name="Arendt D."/>
            <person name="Savage R."/>
            <person name="Osoegawa K."/>
            <person name="de Jong P."/>
            <person name="Lindberg D.R."/>
            <person name="Seaver E.C."/>
            <person name="Weisblat D.A."/>
            <person name="Putnam N.H."/>
            <person name="Grigoriev I.V."/>
            <person name="Rokhsar D.S."/>
        </authorList>
    </citation>
    <scope>NUCLEOTIDE SEQUENCE</scope>
    <source>
        <strain evidence="21">I ESC-2004</strain>
    </source>
</reference>
<feature type="repeat" description="LDL-receptor class B" evidence="15">
    <location>
        <begin position="451"/>
        <end position="493"/>
    </location>
</feature>
<dbReference type="PRINTS" id="PR00261">
    <property type="entry name" value="LDLRECEPTOR"/>
</dbReference>
<dbReference type="InterPro" id="IPR001881">
    <property type="entry name" value="EGF-like_Ca-bd_dom"/>
</dbReference>
<feature type="disulfide bond" evidence="14">
    <location>
        <begin position="110"/>
        <end position="125"/>
    </location>
</feature>
<dbReference type="SMART" id="SM00135">
    <property type="entry name" value="LY"/>
    <property type="match status" value="20"/>
</dbReference>
<keyword evidence="4" id="KW-0254">Endocytosis</keyword>
<dbReference type="InterPro" id="IPR000152">
    <property type="entry name" value="EGF-type_Asp/Asn_hydroxyl_site"/>
</dbReference>
<evidence type="ECO:0000256" key="17">
    <source>
        <dbReference type="SAM" id="Phobius"/>
    </source>
</evidence>
<reference evidence="19 21" key="2">
    <citation type="journal article" date="2013" name="Nature">
        <title>Insights into bilaterian evolution from three spiralian genomes.</title>
        <authorList>
            <person name="Simakov O."/>
            <person name="Marletaz F."/>
            <person name="Cho S.J."/>
            <person name="Edsinger-Gonzales E."/>
            <person name="Havlak P."/>
            <person name="Hellsten U."/>
            <person name="Kuo D.H."/>
            <person name="Larsson T."/>
            <person name="Lv J."/>
            <person name="Arendt D."/>
            <person name="Savage R."/>
            <person name="Osoegawa K."/>
            <person name="de Jong P."/>
            <person name="Grimwood J."/>
            <person name="Chapman J.A."/>
            <person name="Shapiro H."/>
            <person name="Aerts A."/>
            <person name="Otillar R.P."/>
            <person name="Terry A.Y."/>
            <person name="Boore J.L."/>
            <person name="Grigoriev I.V."/>
            <person name="Lindberg D.R."/>
            <person name="Seaver E.C."/>
            <person name="Weisblat D.A."/>
            <person name="Putnam N.H."/>
            <person name="Rokhsar D.S."/>
        </authorList>
    </citation>
    <scope>NUCLEOTIDE SEQUENCE</scope>
    <source>
        <strain evidence="19 21">I ESC-2004</strain>
    </source>
</reference>
<dbReference type="FunFam" id="4.10.400.10:FF:000011">
    <property type="entry name" value="Low-density lipoprotein receptor-related protein 1"/>
    <property type="match status" value="1"/>
</dbReference>
<protein>
    <recommendedName>
        <fullName evidence="18">EGF-like domain-containing protein</fullName>
    </recommendedName>
</protein>
<keyword evidence="9 17" id="KW-0472">Membrane</keyword>
<keyword evidence="6" id="KW-0732">Signal</keyword>
<dbReference type="Pfam" id="PF14670">
    <property type="entry name" value="FXa_inhibition"/>
    <property type="match status" value="3"/>
</dbReference>
<dbReference type="CDD" id="cd00112">
    <property type="entry name" value="LDLa"/>
    <property type="match status" value="6"/>
</dbReference>
<keyword evidence="2" id="KW-1003">Cell membrane</keyword>
<evidence type="ECO:0000256" key="14">
    <source>
        <dbReference type="PROSITE-ProRule" id="PRU00124"/>
    </source>
</evidence>
<feature type="disulfide bond" evidence="14">
    <location>
        <begin position="187"/>
        <end position="202"/>
    </location>
</feature>
<dbReference type="GO" id="GO:0005509">
    <property type="term" value="F:calcium ion binding"/>
    <property type="evidence" value="ECO:0007669"/>
    <property type="project" value="InterPro"/>
</dbReference>
<dbReference type="CDD" id="cd00054">
    <property type="entry name" value="EGF_CA"/>
    <property type="match status" value="1"/>
</dbReference>
<evidence type="ECO:0000256" key="5">
    <source>
        <dbReference type="ARBA" id="ARBA00022692"/>
    </source>
</evidence>
<comment type="caution">
    <text evidence="13">Lacks conserved residue(s) required for the propagation of feature annotation.</text>
</comment>
<keyword evidence="10 13" id="KW-1015">Disulfide bond</keyword>
<dbReference type="InterPro" id="IPR002172">
    <property type="entry name" value="LDrepeatLR_classA_rpt"/>
</dbReference>
<comment type="subcellular location">
    <subcellularLocation>
        <location evidence="1">Cell membrane</location>
        <topology evidence="1">Single-pass type I membrane protein</topology>
    </subcellularLocation>
</comment>
<evidence type="ECO:0000313" key="19">
    <source>
        <dbReference type="EMBL" id="ELU06639.1"/>
    </source>
</evidence>
<dbReference type="GO" id="GO:0006897">
    <property type="term" value="P:endocytosis"/>
    <property type="evidence" value="ECO:0007669"/>
    <property type="project" value="UniProtKB-KW"/>
</dbReference>
<keyword evidence="3 13" id="KW-0245">EGF-like domain</keyword>
<evidence type="ECO:0000256" key="2">
    <source>
        <dbReference type="ARBA" id="ARBA00022475"/>
    </source>
</evidence>
<dbReference type="PROSITE" id="PS01187">
    <property type="entry name" value="EGF_CA"/>
    <property type="match status" value="1"/>
</dbReference>
<feature type="disulfide bond" evidence="14">
    <location>
        <begin position="297"/>
        <end position="315"/>
    </location>
</feature>
<feature type="disulfide bond" evidence="14">
    <location>
        <begin position="98"/>
        <end position="116"/>
    </location>
</feature>
<dbReference type="GO" id="GO:0005886">
    <property type="term" value="C:plasma membrane"/>
    <property type="evidence" value="ECO:0007669"/>
    <property type="project" value="UniProtKB-SubCell"/>
</dbReference>
<dbReference type="PROSITE" id="PS50026">
    <property type="entry name" value="EGF_3"/>
    <property type="match status" value="1"/>
</dbReference>
<dbReference type="InterPro" id="IPR018097">
    <property type="entry name" value="EGF_Ca-bd_CS"/>
</dbReference>
<dbReference type="GO" id="GO:0043235">
    <property type="term" value="C:receptor complex"/>
    <property type="evidence" value="ECO:0007669"/>
    <property type="project" value="TreeGrafter"/>
</dbReference>
<dbReference type="Pfam" id="PF00057">
    <property type="entry name" value="Ldl_recept_a"/>
    <property type="match status" value="8"/>
</dbReference>
<evidence type="ECO:0000256" key="12">
    <source>
        <dbReference type="ARBA" id="ARBA00023180"/>
    </source>
</evidence>
<sequence length="1785" mass="200302">MARDSSRKHRHSRNHREKWRKQRLSENAFVSEELYAYVVRSGLECSCPSHLFTCVPQGAGDCSCIPQNWVCDADPDCDDSSDEKGCEVSTCPPQKFTCTNQNCIRSEWVCDGDNDCGDDSDELSCPPRNCTKDEFRCANGRCIRRQWLCDADDDCGDASDEQCDEASCGEDQFACSAGGCVDLEWHCDKDIDCSDGSDEENCGDDAVECDEDQMMCGDGKKCILHVYVCDGDNNCGDWSDEQNCNRPRHNCTSGEFQCINGDCINSAWHCDGDFDCGDQSDEYECDKPLCTEGQFQCHTGRCIYGSWRCDGEYDCSDNSDEEGCQDEEMQCAEGQFKCDDNSCIAIGKVCDGHQDCEGGADEHLCNLNECEFDGSCSQNCVNTEGSYRCSCVQGYDLRPDGRTCKALGGEPYLIFANRIDIRKLAPAQDGYTSILKGLENAIALDFHLHNDWVFWSDVTLDCIKRSRMNGSEVQEVVCNGLEIPGGVAVDWIHDKLFWTDAGTARIEASNLDGSMRRVLLAENLEKPRAIVAHPGEGTLYWTDWGMQPKIERCSMDGQDRRVIAHRSLFWPNGLALDYAGSKLYWVDAKHHVIECADLDGANRKTVLSRGLPHPFAITMFEDDLYWTDWHMKSINKANKFTGNVSITTVHTQLYFPMDIHTFHPQRQPQGTNRCGANNGECSHLCLPNLTGYTCACPTGFLLLPDSKSCTENLHNFLLFSRRTDIRQISFDTSERADVVIPLEGLQSAMALDWDASHDYIYWTDISQNTISRSRWDGAGQEVILTDGIESPTGLAIDWITGKMYWTEASVDRIEVANLDGSMRTVLVWEALDKPRDIMVDPLHGYMYWTDWGEVPKIERAGMDGSQRSVLVEHNITWPNGLAIDYGSGRLYWVDAAEKRIEACNLDGTQRSVILSEGLQHPFSLTLFDDEMYWTDWQTKSIHYANKITGRGGGILRGNLENLMDIQMFHRDRNTIATPCHHDNGGCSHLCLLSPSGDVSTPVTHSCACPTGILLNSDGKTCQPEMTSFLVVARRTEIRAISLDVDYFADVIIPLGKHGNAVAVDVDLVEKKIYWSDTVHEKIMRANLDGSAIEDVIVSGISTPDGLAVDSTGRKIYWSDTDTDRIEVATLDGTMRKVLVWSNLDKPRAITLNYDHGLIFWTDWGNKPRIERADMDGNNRMTLIKDNLGWPNGITVDRPTSRIIWNDAKTEVIECSDFSGSERRLLVNAVPHPYGLTVSGDFIYWTDWVQKGLSRADKLTGEGVEIVRGQMLRLMEVRAVHLTERMPEVFLLFAVRGSIRRISMDTKDHVDVIVDLPDLHNPIAVDFHFDRGLFYYTDVYADVIRRASLNGSFSEVVVDADLSTADGIAVDWLADNLYWTDTGRNTIEVTRLDGSSRRILVSRNVDEPRSIAVHPQKGLMFWTDWGSTPKIEKAFLDGSSRHTVVQESLVWPNGLCIDYEADRLYWVDANLDCIETSDLNGGHRAKLAAVVQHPFSLTLYGDWLYVTDWLTNGIERYNKRTGGDHSTVQGKLGVPMDVQMVAKRRQKDGVTPCMVANGGCSHLCLYRGGNDYVCACPSLLFYRDDRVCSFAPGMEVPLLNDSNDEEDQRCAPDGECGEVDAKRATTHHLVYIMISVVILLLLIAFVVIIFMWKRMRKRRRMEAESDLTFSNPTYHRSSSEAVSIERKAKPWRLHKSNNSAEEKVAFLESSSPPTEDKLNNQDVARGNKGLPSDHPDNNINNLLEDSKDRVASVGLMPPAPSTLDSVKHSKNIYKPEGRVKNTNEEK</sequence>
<evidence type="ECO:0000256" key="1">
    <source>
        <dbReference type="ARBA" id="ARBA00004251"/>
    </source>
</evidence>
<evidence type="ECO:0000313" key="20">
    <source>
        <dbReference type="EnsemblMetazoa" id="CapteP220131"/>
    </source>
</evidence>
<dbReference type="SMART" id="SM00181">
    <property type="entry name" value="EGF"/>
    <property type="match status" value="4"/>
</dbReference>
<feature type="repeat" description="LDL-receptor class B" evidence="15">
    <location>
        <begin position="844"/>
        <end position="887"/>
    </location>
</feature>
<dbReference type="EnsemblMetazoa" id="CapteT220131">
    <property type="protein sequence ID" value="CapteP220131"/>
    <property type="gene ID" value="CapteG220131"/>
</dbReference>
<evidence type="ECO:0000256" key="8">
    <source>
        <dbReference type="ARBA" id="ARBA00022989"/>
    </source>
</evidence>
<keyword evidence="21" id="KW-1185">Reference proteome</keyword>
<keyword evidence="12" id="KW-0325">Glycoprotein</keyword>
<dbReference type="EMBL" id="KB300511">
    <property type="protein sequence ID" value="ELU06639.1"/>
    <property type="molecule type" value="Genomic_DNA"/>
</dbReference>
<feature type="disulfide bond" evidence="14">
    <location>
        <begin position="338"/>
        <end position="356"/>
    </location>
</feature>
<dbReference type="Gene3D" id="2.10.25.10">
    <property type="entry name" value="Laminin"/>
    <property type="match status" value="2"/>
</dbReference>
<dbReference type="Gene3D" id="4.10.400.10">
    <property type="entry name" value="Low-density Lipoprotein Receptor"/>
    <property type="match status" value="8"/>
</dbReference>
<dbReference type="InterPro" id="IPR000033">
    <property type="entry name" value="LDLR_classB_rpt"/>
</dbReference>
<evidence type="ECO:0000256" key="11">
    <source>
        <dbReference type="ARBA" id="ARBA00023170"/>
    </source>
</evidence>
<dbReference type="SMART" id="SM00192">
    <property type="entry name" value="LDLa"/>
    <property type="match status" value="8"/>
</dbReference>
<feature type="repeat" description="LDL-receptor class B" evidence="15">
    <location>
        <begin position="1461"/>
        <end position="1502"/>
    </location>
</feature>
<evidence type="ECO:0000256" key="10">
    <source>
        <dbReference type="ARBA" id="ARBA00023157"/>
    </source>
</evidence>
<feature type="repeat" description="LDL-receptor class B" evidence="15">
    <location>
        <begin position="888"/>
        <end position="930"/>
    </location>
</feature>
<feature type="repeat" description="LDL-receptor class B" evidence="15">
    <location>
        <begin position="581"/>
        <end position="623"/>
    </location>
</feature>
<evidence type="ECO:0000256" key="3">
    <source>
        <dbReference type="ARBA" id="ARBA00022536"/>
    </source>
</evidence>
<dbReference type="FunFam" id="4.10.400.10:FF:000034">
    <property type="entry name" value="Low-density lipoprotein receptor-related protein 2"/>
    <property type="match status" value="1"/>
</dbReference>
<feature type="repeat" description="LDL-receptor class B" evidence="15">
    <location>
        <begin position="1200"/>
        <end position="1241"/>
    </location>
</feature>
<reference evidence="20" key="3">
    <citation type="submission" date="2015-06" db="UniProtKB">
        <authorList>
            <consortium name="EnsemblMetazoa"/>
        </authorList>
    </citation>
    <scope>IDENTIFICATION</scope>
</reference>
<feature type="disulfide bond" evidence="14">
    <location>
        <begin position="331"/>
        <end position="343"/>
    </location>
</feature>
<feature type="disulfide bond" evidence="14">
    <location>
        <begin position="130"/>
        <end position="142"/>
    </location>
</feature>
<dbReference type="PROSITE" id="PS01186">
    <property type="entry name" value="EGF_2"/>
    <property type="match status" value="1"/>
</dbReference>
<dbReference type="InterPro" id="IPR000742">
    <property type="entry name" value="EGF"/>
</dbReference>
<dbReference type="FunFam" id="2.10.25.10:FF:000240">
    <property type="entry name" value="Vitamin K-dependent protein S"/>
    <property type="match status" value="1"/>
</dbReference>
<feature type="disulfide bond" evidence="14">
    <location>
        <begin position="290"/>
        <end position="302"/>
    </location>
</feature>
<feature type="domain" description="EGF-like" evidence="18">
    <location>
        <begin position="366"/>
        <end position="405"/>
    </location>
</feature>
<dbReference type="PROSITE" id="PS01209">
    <property type="entry name" value="LDLRA_1"/>
    <property type="match status" value="4"/>
</dbReference>
<dbReference type="EMBL" id="AMQN01001197">
    <property type="status" value="NOT_ANNOTATED_CDS"/>
    <property type="molecule type" value="Genomic_DNA"/>
</dbReference>
<dbReference type="PROSITE" id="PS51120">
    <property type="entry name" value="LDLRB"/>
    <property type="match status" value="16"/>
</dbReference>
<dbReference type="FunCoup" id="R7UJB4">
    <property type="interactions" value="280"/>
</dbReference>
<keyword evidence="5 17" id="KW-0812">Transmembrane</keyword>
<name>R7UJB4_CAPTE</name>
<feature type="disulfide bond" evidence="14">
    <location>
        <begin position="91"/>
        <end position="103"/>
    </location>
</feature>
<dbReference type="InterPro" id="IPR051221">
    <property type="entry name" value="LDLR-related"/>
</dbReference>
<dbReference type="PROSITE" id="PS00010">
    <property type="entry name" value="ASX_HYDROXYL"/>
    <property type="match status" value="1"/>
</dbReference>
<feature type="disulfide bond" evidence="14">
    <location>
        <begin position="71"/>
        <end position="86"/>
    </location>
</feature>
<feature type="compositionally biased region" description="Basic and acidic residues" evidence="16">
    <location>
        <begin position="1772"/>
        <end position="1785"/>
    </location>
</feature>
<feature type="disulfide bond" evidence="14">
    <location>
        <begin position="168"/>
        <end position="180"/>
    </location>
</feature>
<feature type="disulfide bond" evidence="13">
    <location>
        <begin position="370"/>
        <end position="380"/>
    </location>
</feature>
<feature type="disulfide bond" evidence="14">
    <location>
        <begin position="251"/>
        <end position="263"/>
    </location>
</feature>
<feature type="region of interest" description="Disordered" evidence="16">
    <location>
        <begin position="1704"/>
        <end position="1785"/>
    </location>
</feature>
<feature type="disulfide bond" evidence="14">
    <location>
        <begin position="350"/>
        <end position="365"/>
    </location>
</feature>
<feature type="transmembrane region" description="Helical" evidence="17">
    <location>
        <begin position="1628"/>
        <end position="1651"/>
    </location>
</feature>
<evidence type="ECO:0000259" key="18">
    <source>
        <dbReference type="PROSITE" id="PS50026"/>
    </source>
</evidence>
<evidence type="ECO:0000256" key="4">
    <source>
        <dbReference type="ARBA" id="ARBA00022583"/>
    </source>
</evidence>
<evidence type="ECO:0000256" key="9">
    <source>
        <dbReference type="ARBA" id="ARBA00023136"/>
    </source>
</evidence>
<evidence type="ECO:0000256" key="15">
    <source>
        <dbReference type="PROSITE-ProRule" id="PRU00461"/>
    </source>
</evidence>
<keyword evidence="8 17" id="KW-1133">Transmembrane helix</keyword>
<feature type="repeat" description="LDL-receptor class B" evidence="15">
    <location>
        <begin position="537"/>
        <end position="580"/>
    </location>
</feature>
<dbReference type="InterPro" id="IPR011042">
    <property type="entry name" value="6-blade_b-propeller_TolB-like"/>
</dbReference>
<dbReference type="PROSITE" id="PS50068">
    <property type="entry name" value="LDLRA_2"/>
    <property type="match status" value="8"/>
</dbReference>
<keyword evidence="11" id="KW-0675">Receptor</keyword>
<feature type="repeat" description="LDL-receptor class B" evidence="15">
    <location>
        <begin position="1331"/>
        <end position="1373"/>
    </location>
</feature>
<accession>R7UJB4</accession>
<dbReference type="HOGENOM" id="CLU_000085_4_0_1"/>
<dbReference type="SUPFAM" id="SSF63825">
    <property type="entry name" value="YWTD domain"/>
    <property type="match status" value="4"/>
</dbReference>
<dbReference type="SUPFAM" id="SSF57424">
    <property type="entry name" value="LDL receptor-like module"/>
    <property type="match status" value="8"/>
</dbReference>
<evidence type="ECO:0000256" key="13">
    <source>
        <dbReference type="PROSITE-ProRule" id="PRU00076"/>
    </source>
</evidence>
<dbReference type="OMA" id="NNRYTAI"/>
<evidence type="ECO:0000256" key="6">
    <source>
        <dbReference type="ARBA" id="ARBA00022729"/>
    </source>
</evidence>
<proteinExistence type="predicted"/>
<dbReference type="Pfam" id="PF00058">
    <property type="entry name" value="Ldl_recept_b"/>
    <property type="match status" value="13"/>
</dbReference>
<feature type="repeat" description="LDL-receptor class B" evidence="15">
    <location>
        <begin position="1113"/>
        <end position="1155"/>
    </location>
</feature>
<feature type="disulfide bond" evidence="14">
    <location>
        <begin position="175"/>
        <end position="193"/>
    </location>
</feature>
<dbReference type="PANTHER" id="PTHR22722">
    <property type="entry name" value="LOW-DENSITY LIPOPROTEIN RECEPTOR-RELATED PROTEIN 2-RELATED"/>
    <property type="match status" value="1"/>
</dbReference>
<dbReference type="InterPro" id="IPR036055">
    <property type="entry name" value="LDL_receptor-like_sf"/>
</dbReference>
<dbReference type="SMART" id="SM00179">
    <property type="entry name" value="EGF_CA"/>
    <property type="match status" value="2"/>
</dbReference>
<feature type="repeat" description="LDL-receptor class B" evidence="15">
    <location>
        <begin position="1417"/>
        <end position="1460"/>
    </location>
</feature>
<feature type="disulfide bond" evidence="14">
    <location>
        <begin position="270"/>
        <end position="285"/>
    </location>
</feature>
<feature type="disulfide bond" evidence="14">
    <location>
        <begin position="229"/>
        <end position="244"/>
    </location>
</feature>
<evidence type="ECO:0000256" key="16">
    <source>
        <dbReference type="SAM" id="MobiDB-lite"/>
    </source>
</evidence>